<keyword evidence="2" id="KW-0378">Hydrolase</keyword>
<dbReference type="EMBL" id="LPXL01000058">
    <property type="protein sequence ID" value="KZC96997.1"/>
    <property type="molecule type" value="Genomic_DNA"/>
</dbReference>
<evidence type="ECO:0000259" key="1">
    <source>
        <dbReference type="Pfam" id="PF10263"/>
    </source>
</evidence>
<dbReference type="InterPro" id="IPR006640">
    <property type="entry name" value="SprT-like_domain"/>
</dbReference>
<proteinExistence type="predicted"/>
<name>A0ABR5XWA8_9PROT</name>
<organism evidence="2 3">
    <name type="scientific">Thalassospira xiamenensis</name>
    <dbReference type="NCBI Taxonomy" id="220697"/>
    <lineage>
        <taxon>Bacteria</taxon>
        <taxon>Pseudomonadati</taxon>
        <taxon>Pseudomonadota</taxon>
        <taxon>Alphaproteobacteria</taxon>
        <taxon>Rhodospirillales</taxon>
        <taxon>Thalassospiraceae</taxon>
        <taxon>Thalassospira</taxon>
    </lineage>
</organism>
<keyword evidence="3" id="KW-1185">Reference proteome</keyword>
<dbReference type="RefSeq" id="WP_063095375.1">
    <property type="nucleotide sequence ID" value="NZ_JAINWB010000011.1"/>
</dbReference>
<accession>A0ABR5XWA8</accession>
<dbReference type="GO" id="GO:0008237">
    <property type="term" value="F:metallopeptidase activity"/>
    <property type="evidence" value="ECO:0007669"/>
    <property type="project" value="UniProtKB-KW"/>
</dbReference>
<dbReference type="Pfam" id="PF10263">
    <property type="entry name" value="SprT-like"/>
    <property type="match status" value="1"/>
</dbReference>
<evidence type="ECO:0000313" key="2">
    <source>
        <dbReference type="EMBL" id="KZC96997.1"/>
    </source>
</evidence>
<keyword evidence="2" id="KW-0482">Metalloprotease</keyword>
<keyword evidence="2" id="KW-0645">Protease</keyword>
<comment type="caution">
    <text evidence="2">The sequence shown here is derived from an EMBL/GenBank/DDBJ whole genome shotgun (WGS) entry which is preliminary data.</text>
</comment>
<evidence type="ECO:0000313" key="3">
    <source>
        <dbReference type="Proteomes" id="UP000076167"/>
    </source>
</evidence>
<reference evidence="2 3" key="1">
    <citation type="submission" date="2015-12" db="EMBL/GenBank/DDBJ databases">
        <title>Genome sequence of Thalassospira xiamenensis MCCC 1A03005.</title>
        <authorList>
            <person name="Lu L."/>
            <person name="Lai Q."/>
            <person name="Shao Z."/>
            <person name="Qian P."/>
        </authorList>
    </citation>
    <scope>NUCLEOTIDE SEQUENCE [LARGE SCALE GENOMIC DNA]</scope>
    <source>
        <strain evidence="2 3">MCCC 1A03005</strain>
    </source>
</reference>
<protein>
    <submittedName>
        <fullName evidence="2">Zinc metalloprotease</fullName>
    </submittedName>
</protein>
<sequence>MGNIHPVSSIQTPTVETYAELQAAFDHFNARIFDGKLPACLITLQRNKRTYGYYSHDRLVCGETGELTAEIAMNPSYFVARTIRETLSTLVHEMVHQWQYHYGKPGRRGYHNHQWADFMERIGLMPSNTGEPGGRRVGEQMTHYIIDDGLFDRACADLMTTEYTLSWFDRFPPIEPVSVERGGCANAGALAAVNPTIKENGSNRVKYRCPSCLSQVWGKPELKLVCGEEACSGANYAPVGKEGTV</sequence>
<dbReference type="Proteomes" id="UP000076167">
    <property type="component" value="Unassembled WGS sequence"/>
</dbReference>
<gene>
    <name evidence="2" type="ORF">AUP40_22410</name>
</gene>
<feature type="domain" description="SprT-like" evidence="1">
    <location>
        <begin position="22"/>
        <end position="125"/>
    </location>
</feature>